<dbReference type="RefSeq" id="WP_050594444.1">
    <property type="nucleotide sequence ID" value="NZ_CAMKJB010000014.1"/>
</dbReference>
<gene>
    <name evidence="3" type="ORF">C3R40_003710</name>
    <name evidence="4" type="ORF">C3R40_24685</name>
</gene>
<comment type="caution">
    <text evidence="4">The sequence shown here is derived from an EMBL/GenBank/DDBJ whole genome shotgun (WGS) entry which is preliminary data.</text>
</comment>
<feature type="compositionally biased region" description="Basic residues" evidence="1">
    <location>
        <begin position="1"/>
        <end position="18"/>
    </location>
</feature>
<dbReference type="Pfam" id="PF14280">
    <property type="entry name" value="DUF4365"/>
    <property type="match status" value="1"/>
</dbReference>
<feature type="domain" description="DUF4365" evidence="2">
    <location>
        <begin position="71"/>
        <end position="165"/>
    </location>
</feature>
<evidence type="ECO:0000313" key="4">
    <source>
        <dbReference type="EMBL" id="POP14356.1"/>
    </source>
</evidence>
<dbReference type="AlphaFoldDB" id="A0AAP8PRV8"/>
<name>A0AAP8PRV8_SERMA</name>
<evidence type="ECO:0000313" key="5">
    <source>
        <dbReference type="Proteomes" id="UP000237365"/>
    </source>
</evidence>
<proteinExistence type="predicted"/>
<accession>A0AAP8PRV8</accession>
<organism evidence="4">
    <name type="scientific">Serratia marcescens</name>
    <dbReference type="NCBI Taxonomy" id="615"/>
    <lineage>
        <taxon>Bacteria</taxon>
        <taxon>Pseudomonadati</taxon>
        <taxon>Pseudomonadota</taxon>
        <taxon>Gammaproteobacteria</taxon>
        <taxon>Enterobacterales</taxon>
        <taxon>Yersiniaceae</taxon>
        <taxon>Serratia</taxon>
    </lineage>
</organism>
<feature type="region of interest" description="Disordered" evidence="1">
    <location>
        <begin position="1"/>
        <end position="36"/>
    </location>
</feature>
<dbReference type="EMBL" id="PQGI01000016">
    <property type="protein sequence ID" value="POP14356.1"/>
    <property type="molecule type" value="Genomic_DNA"/>
</dbReference>
<evidence type="ECO:0000313" key="3">
    <source>
        <dbReference type="EMBL" id="MEX3185720.1"/>
    </source>
</evidence>
<dbReference type="InterPro" id="IPR025375">
    <property type="entry name" value="DUF4365"/>
</dbReference>
<reference evidence="4" key="1">
    <citation type="submission" date="2018-01" db="EMBL/GenBank/DDBJ databases">
        <title>The opportunistic pathogen Serratia marcescens is an overlooked threat to honeybees.</title>
        <authorList>
            <person name="Raymann K."/>
            <person name="Shaffer Z."/>
            <person name="Coon K."/>
            <person name="Salisbury S."/>
            <person name="Moran N.A."/>
        </authorList>
    </citation>
    <scope>NUCLEOTIDE SEQUENCE [LARGE SCALE GENOMIC DNA]</scope>
    <source>
        <strain evidence="4">KZ19</strain>
    </source>
</reference>
<evidence type="ECO:0000256" key="1">
    <source>
        <dbReference type="SAM" id="MobiDB-lite"/>
    </source>
</evidence>
<protein>
    <submittedName>
        <fullName evidence="4">DUF4365 domain-containing protein</fullName>
    </submittedName>
</protein>
<reference evidence="3 5" key="2">
    <citation type="submission" date="2024-07" db="EMBL/GenBank/DDBJ databases">
        <title>Making a pathogen? Evaluating the impact of protist predation on the evolution of virulence in Serratia marcescens.</title>
        <authorList>
            <person name="Hopkins H."/>
            <person name="Lopezguerra C."/>
            <person name="Lau M.-J."/>
        </authorList>
    </citation>
    <scope>NUCLEOTIDE SEQUENCE [LARGE SCALE GENOMIC DNA]</scope>
    <source>
        <strain evidence="3 5">KZ19</strain>
    </source>
</reference>
<sequence>MNKDKKKPKQQRQYRLKKSISSQKTTKSKKKKIAKSAAEKNKAEGMTFLKSSAEGHAGEFLFAYWISRYFKWPCRLLDIDMGLDAQVEIYKNELSTGMFIGVQVKTTSRKMEDKLGIQIPYKNIKYWGDCDFPIVITLICLNEDNDGEEPEIYWKHLDKKQISKLSSKASKNLSGCTSVTFSKNDDYLAEYADKPKWVDMWMTEEDKKIIEIARSVNDKLSVLGKTMEEHDDDYSGSSYLCSPDLYIPDLNNLLNDYEKINNYILFKSRLIDLNPDVANCISNYNKYIQKALDYFEHLVCSSIGAYPITEDFNTWDTINPILNRIIKENYLY</sequence>
<dbReference type="EMBL" id="PQGI02000001">
    <property type="protein sequence ID" value="MEX3185720.1"/>
    <property type="molecule type" value="Genomic_DNA"/>
</dbReference>
<dbReference type="Proteomes" id="UP000237365">
    <property type="component" value="Unassembled WGS sequence"/>
</dbReference>
<reference evidence="3 5" key="3">
    <citation type="submission" date="2024-07" db="EMBL/GenBank/DDBJ databases">
        <authorList>
            <person name="Raymann K."/>
        </authorList>
    </citation>
    <scope>NUCLEOTIDE SEQUENCE [LARGE SCALE GENOMIC DNA]</scope>
    <source>
        <strain evidence="3 5">KZ19</strain>
    </source>
</reference>
<evidence type="ECO:0000259" key="2">
    <source>
        <dbReference type="Pfam" id="PF14280"/>
    </source>
</evidence>